<dbReference type="VEuPathDB" id="FungiDB:BO82DRAFT_359142"/>
<dbReference type="GeneID" id="37139228"/>
<keyword evidence="2" id="KW-1185">Reference proteome</keyword>
<dbReference type="EMBL" id="KZ821758">
    <property type="protein sequence ID" value="PYH76428.1"/>
    <property type="molecule type" value="Genomic_DNA"/>
</dbReference>
<dbReference type="PANTHER" id="PTHR35179:SF2">
    <property type="entry name" value="START DOMAIN-CONTAINING PROTEIN"/>
    <property type="match status" value="1"/>
</dbReference>
<accession>A0A319CLU9</accession>
<evidence type="ECO:0008006" key="3">
    <source>
        <dbReference type="Google" id="ProtNLM"/>
    </source>
</evidence>
<reference evidence="1 2" key="1">
    <citation type="submission" date="2016-12" db="EMBL/GenBank/DDBJ databases">
        <title>The genomes of Aspergillus section Nigri reveals drivers in fungal speciation.</title>
        <authorList>
            <consortium name="DOE Joint Genome Institute"/>
            <person name="Vesth T.C."/>
            <person name="Nybo J."/>
            <person name="Theobald S."/>
            <person name="Brandl J."/>
            <person name="Frisvad J.C."/>
            <person name="Nielsen K.F."/>
            <person name="Lyhne E.K."/>
            <person name="Kogle M.E."/>
            <person name="Kuo A."/>
            <person name="Riley R."/>
            <person name="Clum A."/>
            <person name="Nolan M."/>
            <person name="Lipzen A."/>
            <person name="Salamov A."/>
            <person name="Henrissat B."/>
            <person name="Wiebenga A."/>
            <person name="De Vries R.P."/>
            <person name="Grigoriev I.V."/>
            <person name="Mortensen U.H."/>
            <person name="Andersen M.R."/>
            <person name="Baker S.E."/>
        </authorList>
    </citation>
    <scope>NUCLEOTIDE SEQUENCE [LARGE SCALE GENOMIC DNA]</scope>
    <source>
        <strain evidence="1 2">CBS 121591</strain>
    </source>
</reference>
<name>A0A319CLU9_9EURO</name>
<evidence type="ECO:0000313" key="2">
    <source>
        <dbReference type="Proteomes" id="UP000248340"/>
    </source>
</evidence>
<dbReference type="PANTHER" id="PTHR35179">
    <property type="entry name" value="PROTEIN CBG02620"/>
    <property type="match status" value="1"/>
</dbReference>
<dbReference type="AlphaFoldDB" id="A0A319CLU9"/>
<gene>
    <name evidence="1" type="ORF">BO82DRAFT_359142</name>
</gene>
<evidence type="ECO:0000313" key="1">
    <source>
        <dbReference type="EMBL" id="PYH76428.1"/>
    </source>
</evidence>
<organism evidence="1 2">
    <name type="scientific">Aspergillus uvarum CBS 121591</name>
    <dbReference type="NCBI Taxonomy" id="1448315"/>
    <lineage>
        <taxon>Eukaryota</taxon>
        <taxon>Fungi</taxon>
        <taxon>Dikarya</taxon>
        <taxon>Ascomycota</taxon>
        <taxon>Pezizomycotina</taxon>
        <taxon>Eurotiomycetes</taxon>
        <taxon>Eurotiomycetidae</taxon>
        <taxon>Eurotiales</taxon>
        <taxon>Aspergillaceae</taxon>
        <taxon>Aspergillus</taxon>
        <taxon>Aspergillus subgen. Circumdati</taxon>
    </lineage>
</organism>
<proteinExistence type="predicted"/>
<dbReference type="OrthoDB" id="5393654at2759"/>
<dbReference type="RefSeq" id="XP_025486628.1">
    <property type="nucleotide sequence ID" value="XM_025636487.1"/>
</dbReference>
<dbReference type="STRING" id="1448315.A0A319CLU9"/>
<protein>
    <recommendedName>
        <fullName evidence="3">Geranylgeranyl pyrophosphate synthetase</fullName>
    </recommendedName>
</protein>
<sequence>MASFWTADIHRPVSTDVKGVGPSITNVKHLSSYNWIESPTPTIAVPGCPPLWSPPKSPKKVDKDSGLIYVAQNAARYPERPLEPLFRSLFIENPSYDIRAIDLITDRNNLRKLLAFINPNLSKHGLEPFTIEVEVTNETAIFCRAETKAIDIIKPHQFKGYGHEFEKAFTTSQIAGSTGHHRIISYDFGGLKIIVRYETDAYIEPPRPQHPEELENEDLLNMMSDLSLAQPAKSSYIPTETRLGTMKQGKKVPVYSTLEIKTRVLHKPIRMQEVLPQLWVSQTPNLVRAYHKGGVFRPPDVEDVTLEISDWEKDHADDLGRLVKLIKDIIEVVKENEGSAVLKHDGRRNHLEVWTRGGSKMLPADLYPKFDQRQKIIQAINSGF</sequence>
<dbReference type="Proteomes" id="UP000248340">
    <property type="component" value="Unassembled WGS sequence"/>
</dbReference>